<keyword evidence="10 12" id="KW-0472">Membrane</keyword>
<feature type="domain" description="TonB-dependent receptor-like beta-barrel" evidence="15">
    <location>
        <begin position="286"/>
        <end position="737"/>
    </location>
</feature>
<keyword evidence="17" id="KW-0675">Receptor</keyword>
<sequence length="774" mass="85718">MALAPVALPDAHAHAQAAPPTPAPAHGTRAPARHAAVKPAVRSAQTAEPRSAEALSVVGSHETSHGMEQTITRKMLNRFVAGTSPLQVLGATTPGVSFATADALGLDTYANSLYIRGYNQSQLGVTLDGIPLGDQGFINTNGLDINEAVTPDNIARIDMSQGGGALDVASTANLGGALQYYTQDPRDTVGADVAQTFGSNSTYRTFGRFHSGVLNQTGTKFMASYARTDAQKWKGHGDQYEQQANFKFVQPLGERGQLTGFFDYSEFNQYNYGNISLEIKRKLGSRTDYFYPDYKGAYLAAQGIFPAGWDQVSSPTDIAYYDAAQDQRNYLTGLNGNYDLTSRLRLKSVLYAQVSGGDYEFTNPYVSSPNGAPMIQQADHQWFRRVGGTLALQYRLGHHDLESGVWYENNDFTYSQRLYSQPLLGEGTPRKGTGPYEDSFATRYGVQMNTNTFQYYLQDAWHIMPSLRLHAGFKSLLVTTAGGAFENNETYTGQSALPSGSLTTAGAFLPHVSLNWTFLRHHELFFDVSRDMRAYSYGGWNSPVAWGVDNQTIFSQLRKTLKPESTWNYLIGYRYNSKYVDGVLNLYHSDYSNRLAPITSGTLVNANQTFLNVGSMAMWGIDAGVTVRPLPHLEIFNSISYNHSTYGQGIYNAGVYYDLKGKLEVNYPSVMYKSNVAYTYGNATLNFNVYYMGRRYLSYMNDTSVDPYWNANLTASYDFKHVPHVADLNFSLGIYNLFNQEYISSIGANPISGDRQSMFAGAPRQFFGTLRARF</sequence>
<evidence type="ECO:0000256" key="13">
    <source>
        <dbReference type="RuleBase" id="RU003357"/>
    </source>
</evidence>
<feature type="region of interest" description="Disordered" evidence="14">
    <location>
        <begin position="1"/>
        <end position="66"/>
    </location>
</feature>
<evidence type="ECO:0000313" key="17">
    <source>
        <dbReference type="EMBL" id="MBB2179659.1"/>
    </source>
</evidence>
<organism evidence="17 18">
    <name type="scientific">Gluconacetobacter tumulicola</name>
    <dbReference type="NCBI Taxonomy" id="1017177"/>
    <lineage>
        <taxon>Bacteria</taxon>
        <taxon>Pseudomonadati</taxon>
        <taxon>Pseudomonadota</taxon>
        <taxon>Alphaproteobacteria</taxon>
        <taxon>Acetobacterales</taxon>
        <taxon>Acetobacteraceae</taxon>
        <taxon>Gluconacetobacter</taxon>
    </lineage>
</organism>
<reference evidence="17 18" key="1">
    <citation type="submission" date="2020-04" db="EMBL/GenBank/DDBJ databases">
        <title>Description of novel Gluconacetobacter.</title>
        <authorList>
            <person name="Sombolestani A."/>
        </authorList>
    </citation>
    <scope>NUCLEOTIDE SEQUENCE [LARGE SCALE GENOMIC DNA]</scope>
    <source>
        <strain evidence="17 18">LMG 27725</strain>
    </source>
</reference>
<keyword evidence="11 12" id="KW-0998">Cell outer membrane</keyword>
<evidence type="ECO:0000256" key="4">
    <source>
        <dbReference type="ARBA" id="ARBA00022496"/>
    </source>
</evidence>
<keyword evidence="8" id="KW-0406">Ion transport</keyword>
<name>A0A7W4JEM3_9PROT</name>
<dbReference type="Pfam" id="PF00593">
    <property type="entry name" value="TonB_dep_Rec_b-barrel"/>
    <property type="match status" value="1"/>
</dbReference>
<dbReference type="PANTHER" id="PTHR32552">
    <property type="entry name" value="FERRICHROME IRON RECEPTOR-RELATED"/>
    <property type="match status" value="1"/>
</dbReference>
<keyword evidence="3 12" id="KW-1134">Transmembrane beta strand</keyword>
<dbReference type="PROSITE" id="PS52016">
    <property type="entry name" value="TONB_DEPENDENT_REC_3"/>
    <property type="match status" value="1"/>
</dbReference>
<protein>
    <submittedName>
        <fullName evidence="17">TonB-dependent receptor</fullName>
    </submittedName>
</protein>
<dbReference type="Pfam" id="PF07715">
    <property type="entry name" value="Plug"/>
    <property type="match status" value="1"/>
</dbReference>
<evidence type="ECO:0000256" key="1">
    <source>
        <dbReference type="ARBA" id="ARBA00004571"/>
    </source>
</evidence>
<evidence type="ECO:0000256" key="14">
    <source>
        <dbReference type="SAM" id="MobiDB-lite"/>
    </source>
</evidence>
<evidence type="ECO:0000256" key="6">
    <source>
        <dbReference type="ARBA" id="ARBA00022729"/>
    </source>
</evidence>
<gene>
    <name evidence="17" type="ORF">HLH29_10820</name>
</gene>
<dbReference type="Proteomes" id="UP000525623">
    <property type="component" value="Unassembled WGS sequence"/>
</dbReference>
<dbReference type="EMBL" id="JABEQL010000012">
    <property type="protein sequence ID" value="MBB2179659.1"/>
    <property type="molecule type" value="Genomic_DNA"/>
</dbReference>
<dbReference type="GO" id="GO:0009279">
    <property type="term" value="C:cell outer membrane"/>
    <property type="evidence" value="ECO:0007669"/>
    <property type="project" value="UniProtKB-SubCell"/>
</dbReference>
<keyword evidence="6" id="KW-0732">Signal</keyword>
<evidence type="ECO:0000256" key="8">
    <source>
        <dbReference type="ARBA" id="ARBA00023065"/>
    </source>
</evidence>
<evidence type="ECO:0000256" key="10">
    <source>
        <dbReference type="ARBA" id="ARBA00023136"/>
    </source>
</evidence>
<keyword evidence="2 12" id="KW-0813">Transport</keyword>
<evidence type="ECO:0000256" key="2">
    <source>
        <dbReference type="ARBA" id="ARBA00022448"/>
    </source>
</evidence>
<dbReference type="AlphaFoldDB" id="A0A7W4JEM3"/>
<evidence type="ECO:0000259" key="16">
    <source>
        <dbReference type="Pfam" id="PF07715"/>
    </source>
</evidence>
<evidence type="ECO:0000256" key="7">
    <source>
        <dbReference type="ARBA" id="ARBA00023004"/>
    </source>
</evidence>
<evidence type="ECO:0000256" key="11">
    <source>
        <dbReference type="ARBA" id="ARBA00023237"/>
    </source>
</evidence>
<keyword evidence="4" id="KW-0410">Iron transport</keyword>
<proteinExistence type="inferred from homology"/>
<feature type="domain" description="TonB-dependent receptor plug" evidence="16">
    <location>
        <begin position="67"/>
        <end position="170"/>
    </location>
</feature>
<feature type="compositionally biased region" description="Low complexity" evidence="14">
    <location>
        <begin position="7"/>
        <end position="30"/>
    </location>
</feature>
<dbReference type="InterPro" id="IPR037066">
    <property type="entry name" value="Plug_dom_sf"/>
</dbReference>
<keyword evidence="18" id="KW-1185">Reference proteome</keyword>
<keyword evidence="9 13" id="KW-0798">TonB box</keyword>
<evidence type="ECO:0000313" key="18">
    <source>
        <dbReference type="Proteomes" id="UP000525623"/>
    </source>
</evidence>
<dbReference type="InterPro" id="IPR036942">
    <property type="entry name" value="Beta-barrel_TonB_sf"/>
</dbReference>
<dbReference type="InterPro" id="IPR000531">
    <property type="entry name" value="Beta-barrel_TonB"/>
</dbReference>
<dbReference type="Gene3D" id="2.170.130.10">
    <property type="entry name" value="TonB-dependent receptor, plug domain"/>
    <property type="match status" value="1"/>
</dbReference>
<evidence type="ECO:0000256" key="5">
    <source>
        <dbReference type="ARBA" id="ARBA00022692"/>
    </source>
</evidence>
<keyword evidence="7" id="KW-0408">Iron</keyword>
<evidence type="ECO:0000256" key="9">
    <source>
        <dbReference type="ARBA" id="ARBA00023077"/>
    </source>
</evidence>
<accession>A0A7W4JEM3</accession>
<evidence type="ECO:0000256" key="12">
    <source>
        <dbReference type="PROSITE-ProRule" id="PRU01360"/>
    </source>
</evidence>
<evidence type="ECO:0000259" key="15">
    <source>
        <dbReference type="Pfam" id="PF00593"/>
    </source>
</evidence>
<keyword evidence="5 12" id="KW-0812">Transmembrane</keyword>
<dbReference type="InterPro" id="IPR039426">
    <property type="entry name" value="TonB-dep_rcpt-like"/>
</dbReference>
<dbReference type="Gene3D" id="2.40.170.20">
    <property type="entry name" value="TonB-dependent receptor, beta-barrel domain"/>
    <property type="match status" value="1"/>
</dbReference>
<evidence type="ECO:0000256" key="3">
    <source>
        <dbReference type="ARBA" id="ARBA00022452"/>
    </source>
</evidence>
<comment type="caution">
    <text evidence="17">The sequence shown here is derived from an EMBL/GenBank/DDBJ whole genome shotgun (WGS) entry which is preliminary data.</text>
</comment>
<dbReference type="SUPFAM" id="SSF56935">
    <property type="entry name" value="Porins"/>
    <property type="match status" value="1"/>
</dbReference>
<dbReference type="InterPro" id="IPR012910">
    <property type="entry name" value="Plug_dom"/>
</dbReference>
<dbReference type="PANTHER" id="PTHR32552:SF89">
    <property type="entry name" value="CATECHOLATE SIDEROPHORE RECEPTOR FIU"/>
    <property type="match status" value="1"/>
</dbReference>
<comment type="subcellular location">
    <subcellularLocation>
        <location evidence="1 12">Cell outer membrane</location>
        <topology evidence="1 12">Multi-pass membrane protein</topology>
    </subcellularLocation>
</comment>
<dbReference type="GO" id="GO:0015344">
    <property type="term" value="F:siderophore uptake transmembrane transporter activity"/>
    <property type="evidence" value="ECO:0007669"/>
    <property type="project" value="TreeGrafter"/>
</dbReference>
<comment type="similarity">
    <text evidence="12 13">Belongs to the TonB-dependent receptor family.</text>
</comment>